<dbReference type="Pfam" id="PF02768">
    <property type="entry name" value="DNA_pol3_beta_3"/>
    <property type="match status" value="1"/>
</dbReference>
<evidence type="ECO:0000313" key="14">
    <source>
        <dbReference type="EMBL" id="ABD25086.1"/>
    </source>
</evidence>
<keyword evidence="4 10" id="KW-0963">Cytoplasm</keyword>
<dbReference type="Gene3D" id="3.70.10.10">
    <property type="match status" value="1"/>
</dbReference>
<evidence type="ECO:0000313" key="15">
    <source>
        <dbReference type="Proteomes" id="UP000009134"/>
    </source>
</evidence>
<dbReference type="PIRSF" id="PIRSF000804">
    <property type="entry name" value="DNA_pol_III_b"/>
    <property type="match status" value="1"/>
</dbReference>
<dbReference type="SMART" id="SM00480">
    <property type="entry name" value="POL3Bc"/>
    <property type="match status" value="1"/>
</dbReference>
<evidence type="ECO:0000259" key="12">
    <source>
        <dbReference type="Pfam" id="PF02767"/>
    </source>
</evidence>
<dbReference type="EMBL" id="CP000248">
    <property type="protein sequence ID" value="ABD25086.1"/>
    <property type="molecule type" value="Genomic_DNA"/>
</dbReference>
<feature type="domain" description="DNA polymerase III beta sliding clamp central" evidence="12">
    <location>
        <begin position="156"/>
        <end position="242"/>
    </location>
</feature>
<name>Q2GAN7_NOVAD</name>
<evidence type="ECO:0000256" key="4">
    <source>
        <dbReference type="ARBA" id="ARBA00022490"/>
    </source>
</evidence>
<comment type="function">
    <text evidence="10">Confers DNA tethering and processivity to DNA polymerases and other proteins. Acts as a clamp, forming a ring around DNA (a reaction catalyzed by the clamp-loading complex) which diffuses in an ATP-independent manner freely and bidirectionally along dsDNA. Initially characterized for its ability to contact the catalytic subunit of DNA polymerase III (Pol III), a complex, multichain enzyme responsible for most of the replicative synthesis in bacteria; Pol III exhibits 3'-5' exonuclease proofreading activity. The beta chain is required for initiation of replication as well as for processivity of DNA replication.</text>
</comment>
<dbReference type="InterPro" id="IPR022634">
    <property type="entry name" value="DNA_polIII_beta_N"/>
</dbReference>
<evidence type="ECO:0000259" key="11">
    <source>
        <dbReference type="Pfam" id="PF00712"/>
    </source>
</evidence>
<dbReference type="InterPro" id="IPR022635">
    <property type="entry name" value="DNA_polIII_beta_C"/>
</dbReference>
<dbReference type="Proteomes" id="UP000009134">
    <property type="component" value="Chromosome"/>
</dbReference>
<dbReference type="CDD" id="cd00140">
    <property type="entry name" value="beta_clamp"/>
    <property type="match status" value="1"/>
</dbReference>
<keyword evidence="8 10" id="KW-0239">DNA-directed DNA polymerase</keyword>
<proteinExistence type="inferred from homology"/>
<dbReference type="InterPro" id="IPR046938">
    <property type="entry name" value="DNA_clamp_sf"/>
</dbReference>
<keyword evidence="9" id="KW-0238">DNA-binding</keyword>
<evidence type="ECO:0000256" key="8">
    <source>
        <dbReference type="ARBA" id="ARBA00022932"/>
    </source>
</evidence>
<evidence type="ECO:0000259" key="13">
    <source>
        <dbReference type="Pfam" id="PF02768"/>
    </source>
</evidence>
<evidence type="ECO:0000256" key="7">
    <source>
        <dbReference type="ARBA" id="ARBA00022705"/>
    </source>
</evidence>
<dbReference type="eggNOG" id="COG0592">
    <property type="taxonomic scope" value="Bacteria"/>
</dbReference>
<dbReference type="InterPro" id="IPR022637">
    <property type="entry name" value="DNA_polIII_beta_cen"/>
</dbReference>
<evidence type="ECO:0000256" key="5">
    <source>
        <dbReference type="ARBA" id="ARBA00022679"/>
    </source>
</evidence>
<evidence type="ECO:0000256" key="6">
    <source>
        <dbReference type="ARBA" id="ARBA00022695"/>
    </source>
</evidence>
<dbReference type="GO" id="GO:0009360">
    <property type="term" value="C:DNA polymerase III complex"/>
    <property type="evidence" value="ECO:0007669"/>
    <property type="project" value="InterPro"/>
</dbReference>
<protein>
    <recommendedName>
        <fullName evidence="3 10">Beta sliding clamp</fullName>
    </recommendedName>
</protein>
<sequence length="415" mass="44477">MIATDKRKPAFRIAAKAMAKALADVVEVTPAGGKDTIPILNTVRMEASDGVLTLTGCDLDQWIIRSLPTSDREPNSAEWLASIRPFATCVPARALLAIVKQIDADAMVTVAGPTDKESRVTITAGRSRFRVACLPVDDFPFPTRPDFEHSFSIAAGALRDVFARVEHAISTEETRYYLNGVYMHPQDLDQRFAATDGHRLARLVQDGPDGAASFPAVIIGRRTVAVLDKLLDAAGKVDTSTSDDADKACSRPMVEVDSDSNGRVIYWAMPAPDGGEVTLIAKTVDGTFPDYARVIPSAPSSFLTVDREALLAAIKRVAAVCSDKTRAVKLELDGAEKAIVSTASPEIGDAMEEIACEYAGEPLTIGFNGDYWRSCLSAVATDKVLMKFTDAGGPCRIEAEGGESALVQVLMPLRV</sequence>
<dbReference type="GO" id="GO:0003887">
    <property type="term" value="F:DNA-directed DNA polymerase activity"/>
    <property type="evidence" value="ECO:0007669"/>
    <property type="project" value="UniProtKB-UniRule"/>
</dbReference>
<evidence type="ECO:0000256" key="2">
    <source>
        <dbReference type="ARBA" id="ARBA00010752"/>
    </source>
</evidence>
<evidence type="ECO:0000256" key="3">
    <source>
        <dbReference type="ARBA" id="ARBA00021035"/>
    </source>
</evidence>
<feature type="domain" description="DNA polymerase III beta sliding clamp C-terminal" evidence="13">
    <location>
        <begin position="293"/>
        <end position="414"/>
    </location>
</feature>
<dbReference type="NCBIfam" id="TIGR00663">
    <property type="entry name" value="dnan"/>
    <property type="match status" value="1"/>
</dbReference>
<organism evidence="14 15">
    <name type="scientific">Novosphingobium aromaticivorans (strain ATCC 700278 / DSM 12444 / CCUG 56034 / CIP 105152 / NBRC 16084 / F199)</name>
    <dbReference type="NCBI Taxonomy" id="279238"/>
    <lineage>
        <taxon>Bacteria</taxon>
        <taxon>Pseudomonadati</taxon>
        <taxon>Pseudomonadota</taxon>
        <taxon>Alphaproteobacteria</taxon>
        <taxon>Sphingomonadales</taxon>
        <taxon>Sphingomonadaceae</taxon>
        <taxon>Novosphingobium</taxon>
    </lineage>
</organism>
<dbReference type="AlphaFoldDB" id="Q2GAN7"/>
<dbReference type="Pfam" id="PF00712">
    <property type="entry name" value="DNA_pol3_beta"/>
    <property type="match status" value="1"/>
</dbReference>
<dbReference type="SUPFAM" id="SSF55979">
    <property type="entry name" value="DNA clamp"/>
    <property type="match status" value="3"/>
</dbReference>
<dbReference type="HOGENOM" id="CLU_038149_4_2_5"/>
<evidence type="ECO:0000256" key="9">
    <source>
        <dbReference type="ARBA" id="ARBA00023125"/>
    </source>
</evidence>
<keyword evidence="7 10" id="KW-0235">DNA replication</keyword>
<feature type="domain" description="DNA polymerase III beta sliding clamp N-terminal" evidence="11">
    <location>
        <begin position="11"/>
        <end position="140"/>
    </location>
</feature>
<keyword evidence="15" id="KW-1185">Reference proteome</keyword>
<keyword evidence="5 10" id="KW-0808">Transferase</keyword>
<dbReference type="GO" id="GO:0006271">
    <property type="term" value="P:DNA strand elongation involved in DNA replication"/>
    <property type="evidence" value="ECO:0007669"/>
    <property type="project" value="TreeGrafter"/>
</dbReference>
<gene>
    <name evidence="14" type="ordered locus">Saro_0639</name>
</gene>
<reference evidence="15" key="1">
    <citation type="submission" date="2006-01" db="EMBL/GenBank/DDBJ databases">
        <title>Complete sequence of Novosphingobium aromaticivorans DSM 12444.</title>
        <authorList>
            <consortium name="US DOE Joint Genome Institute"/>
            <person name="Copeland A."/>
            <person name="Lucas S."/>
            <person name="Lapidus A."/>
            <person name="Barry K."/>
            <person name="Detter J.C."/>
            <person name="Glavina T."/>
            <person name="Hammon N."/>
            <person name="Israni S."/>
            <person name="Pitluck S."/>
            <person name="Chain P."/>
            <person name="Malfatti S."/>
            <person name="Shin M."/>
            <person name="Vergez L."/>
            <person name="Schmutz J."/>
            <person name="Larimer F."/>
            <person name="Land M."/>
            <person name="Kyrpides N."/>
            <person name="Ivanova N."/>
            <person name="Fredrickson J."/>
            <person name="Balkwill D."/>
            <person name="Romine M.F."/>
            <person name="Richardson P."/>
        </authorList>
    </citation>
    <scope>NUCLEOTIDE SEQUENCE [LARGE SCALE GENOMIC DNA]</scope>
    <source>
        <strain evidence="15">ATCC 700278 / DSM 12444 / CCUG 56034 / CIP 105152 / NBRC 16084 / F199</strain>
    </source>
</reference>
<comment type="subcellular location">
    <subcellularLocation>
        <location evidence="1 10">Cytoplasm</location>
    </subcellularLocation>
</comment>
<evidence type="ECO:0000256" key="10">
    <source>
        <dbReference type="PIRNR" id="PIRNR000804"/>
    </source>
</evidence>
<dbReference type="Pfam" id="PF02767">
    <property type="entry name" value="DNA_pol3_beta_2"/>
    <property type="match status" value="1"/>
</dbReference>
<evidence type="ECO:0000256" key="1">
    <source>
        <dbReference type="ARBA" id="ARBA00004496"/>
    </source>
</evidence>
<dbReference type="GO" id="GO:0008408">
    <property type="term" value="F:3'-5' exonuclease activity"/>
    <property type="evidence" value="ECO:0007669"/>
    <property type="project" value="InterPro"/>
</dbReference>
<keyword evidence="6 10" id="KW-0548">Nucleotidyltransferase</keyword>
<dbReference type="PANTHER" id="PTHR30478:SF0">
    <property type="entry name" value="BETA SLIDING CLAMP"/>
    <property type="match status" value="1"/>
</dbReference>
<dbReference type="RefSeq" id="WP_011444300.1">
    <property type="nucleotide sequence ID" value="NC_007794.1"/>
</dbReference>
<comment type="subunit">
    <text evidence="10">Forms a ring-shaped head-to-tail homodimer around DNA.</text>
</comment>
<dbReference type="KEGG" id="nar:Saro_0639"/>
<accession>Q2GAN7</accession>
<dbReference type="GO" id="GO:0005737">
    <property type="term" value="C:cytoplasm"/>
    <property type="evidence" value="ECO:0007669"/>
    <property type="project" value="UniProtKB-SubCell"/>
</dbReference>
<dbReference type="PANTHER" id="PTHR30478">
    <property type="entry name" value="DNA POLYMERASE III SUBUNIT BETA"/>
    <property type="match status" value="1"/>
</dbReference>
<dbReference type="STRING" id="279238.Saro_0639"/>
<dbReference type="GO" id="GO:0003677">
    <property type="term" value="F:DNA binding"/>
    <property type="evidence" value="ECO:0007669"/>
    <property type="project" value="UniProtKB-UniRule"/>
</dbReference>
<dbReference type="Gene3D" id="3.10.150.10">
    <property type="entry name" value="DNA Polymerase III, subunit A, domain 2"/>
    <property type="match status" value="1"/>
</dbReference>
<dbReference type="InterPro" id="IPR001001">
    <property type="entry name" value="DNA_polIII_beta"/>
</dbReference>
<comment type="similarity">
    <text evidence="2 10">Belongs to the beta sliding clamp family.</text>
</comment>